<reference evidence="2 3" key="2">
    <citation type="submission" date="2019-01" db="EMBL/GenBank/DDBJ databases">
        <title>The decoding of complex shrimp genome reveals the adaptation for benthos swimmer, frequently molting mechanism and breeding impact on genome.</title>
        <authorList>
            <person name="Sun Y."/>
            <person name="Gao Y."/>
            <person name="Yu Y."/>
        </authorList>
    </citation>
    <scope>NUCLEOTIDE SEQUENCE [LARGE SCALE GENOMIC DNA]</scope>
    <source>
        <tissue evidence="2">Muscle</tissue>
    </source>
</reference>
<feature type="transmembrane region" description="Helical" evidence="1">
    <location>
        <begin position="55"/>
        <end position="73"/>
    </location>
</feature>
<reference evidence="2 3" key="1">
    <citation type="submission" date="2018-04" db="EMBL/GenBank/DDBJ databases">
        <authorList>
            <person name="Zhang X."/>
            <person name="Yuan J."/>
            <person name="Li F."/>
            <person name="Xiang J."/>
        </authorList>
    </citation>
    <scope>NUCLEOTIDE SEQUENCE [LARGE SCALE GENOMIC DNA]</scope>
    <source>
        <tissue evidence="2">Muscle</tissue>
    </source>
</reference>
<evidence type="ECO:0000313" key="2">
    <source>
        <dbReference type="EMBL" id="ROT76548.1"/>
    </source>
</evidence>
<proteinExistence type="predicted"/>
<keyword evidence="1" id="KW-0812">Transmembrane</keyword>
<evidence type="ECO:0000313" key="3">
    <source>
        <dbReference type="Proteomes" id="UP000283509"/>
    </source>
</evidence>
<accession>A0A423TJB8</accession>
<sequence length="318" mass="33524">MRADRVTNACADVGASEGIKGRCQTWLRLRRGRVALVFASSASHMMGVRQRVDTVGALLLAMGAAAWAGSVLYKKAGSGGCGDAFTSCSARSLLSAAMMCTASSQCRGFSYESPRCEMHSQLTPPDNTSSIPCYFPVSEIPNSHGGGFHGNVGSTTSTPPQAAVQPSISNTHIRLVGMYSRCNNNGAAVGLYKELLGDFYFICKTSPNDIPLNTGSTGATCSSSPADCLNTECSAGRVFHGYDWNQRTGPCYDVTGSQASVDRNECHVVSLVQDLPAGASVSWVSWRICVGDGFFVVTKVEIVAALITSITCCRAHAT</sequence>
<name>A0A423TJB8_PENVA</name>
<organism evidence="2 3">
    <name type="scientific">Penaeus vannamei</name>
    <name type="common">Whiteleg shrimp</name>
    <name type="synonym">Litopenaeus vannamei</name>
    <dbReference type="NCBI Taxonomy" id="6689"/>
    <lineage>
        <taxon>Eukaryota</taxon>
        <taxon>Metazoa</taxon>
        <taxon>Ecdysozoa</taxon>
        <taxon>Arthropoda</taxon>
        <taxon>Crustacea</taxon>
        <taxon>Multicrustacea</taxon>
        <taxon>Malacostraca</taxon>
        <taxon>Eumalacostraca</taxon>
        <taxon>Eucarida</taxon>
        <taxon>Decapoda</taxon>
        <taxon>Dendrobranchiata</taxon>
        <taxon>Penaeoidea</taxon>
        <taxon>Penaeidae</taxon>
        <taxon>Penaeus</taxon>
    </lineage>
</organism>
<gene>
    <name evidence="2" type="ORF">C7M84_004868</name>
</gene>
<dbReference type="Proteomes" id="UP000283509">
    <property type="component" value="Unassembled WGS sequence"/>
</dbReference>
<keyword evidence="1" id="KW-1133">Transmembrane helix</keyword>
<keyword evidence="3" id="KW-1185">Reference proteome</keyword>
<evidence type="ECO:0000256" key="1">
    <source>
        <dbReference type="SAM" id="Phobius"/>
    </source>
</evidence>
<protein>
    <submittedName>
        <fullName evidence="2">Uncharacterized protein</fullName>
    </submittedName>
</protein>
<dbReference type="OrthoDB" id="10323233at2759"/>
<dbReference type="EMBL" id="QCYY01001646">
    <property type="protein sequence ID" value="ROT76548.1"/>
    <property type="molecule type" value="Genomic_DNA"/>
</dbReference>
<keyword evidence="1" id="KW-0472">Membrane</keyword>
<dbReference type="AlphaFoldDB" id="A0A423TJB8"/>
<comment type="caution">
    <text evidence="2">The sequence shown here is derived from an EMBL/GenBank/DDBJ whole genome shotgun (WGS) entry which is preliminary data.</text>
</comment>